<proteinExistence type="predicted"/>
<feature type="compositionally biased region" description="Gly residues" evidence="1">
    <location>
        <begin position="71"/>
        <end position="89"/>
    </location>
</feature>
<protein>
    <submittedName>
        <fullName evidence="2">Intron-binding protein aquarius N-terminus</fullName>
    </submittedName>
</protein>
<evidence type="ECO:0000313" key="2">
    <source>
        <dbReference type="EMBL" id="DAE01190.1"/>
    </source>
</evidence>
<organism evidence="2">
    <name type="scientific">Siphoviridae sp. ctZE52</name>
    <dbReference type="NCBI Taxonomy" id="2825557"/>
    <lineage>
        <taxon>Viruses</taxon>
        <taxon>Duplodnaviria</taxon>
        <taxon>Heunggongvirae</taxon>
        <taxon>Uroviricota</taxon>
        <taxon>Caudoviricetes</taxon>
    </lineage>
</organism>
<sequence length="105" mass="12143">MGTYSRKLRELIEEFDAMEDEDMLELAKEAYKLGCKEGKRKAMEGYGNRMEEDDDDEFEDDDEFREMWERGGYGNRGGGRGSSGGGYGNRRGVPGTGRYSRRYRR</sequence>
<accession>A0A8S5P263</accession>
<name>A0A8S5P263_9CAUD</name>
<feature type="region of interest" description="Disordered" evidence="1">
    <location>
        <begin position="69"/>
        <end position="105"/>
    </location>
</feature>
<dbReference type="EMBL" id="BK015320">
    <property type="protein sequence ID" value="DAE01190.1"/>
    <property type="molecule type" value="Genomic_DNA"/>
</dbReference>
<reference evidence="2" key="1">
    <citation type="journal article" date="2021" name="Proc. Natl. Acad. Sci. U.S.A.">
        <title>A Catalog of Tens of Thousands of Viruses from Human Metagenomes Reveals Hidden Associations with Chronic Diseases.</title>
        <authorList>
            <person name="Tisza M.J."/>
            <person name="Buck C.B."/>
        </authorList>
    </citation>
    <scope>NUCLEOTIDE SEQUENCE</scope>
    <source>
        <strain evidence="2">CtZE52</strain>
    </source>
</reference>
<evidence type="ECO:0000256" key="1">
    <source>
        <dbReference type="SAM" id="MobiDB-lite"/>
    </source>
</evidence>